<dbReference type="GeneID" id="66072813"/>
<dbReference type="KEGG" id="more:E1B28_003737"/>
<proteinExistence type="predicted"/>
<gene>
    <name evidence="1" type="ORF">E1B28_003737</name>
</gene>
<evidence type="ECO:0000313" key="2">
    <source>
        <dbReference type="Proteomes" id="UP001049176"/>
    </source>
</evidence>
<comment type="caution">
    <text evidence="1">The sequence shown here is derived from an EMBL/GenBank/DDBJ whole genome shotgun (WGS) entry which is preliminary data.</text>
</comment>
<keyword evidence="2" id="KW-1185">Reference proteome</keyword>
<dbReference type="EMBL" id="CM032182">
    <property type="protein sequence ID" value="KAG7096290.1"/>
    <property type="molecule type" value="Genomic_DNA"/>
</dbReference>
<accession>A0A9P7UX84</accession>
<dbReference type="Proteomes" id="UP001049176">
    <property type="component" value="Chromosome 2"/>
</dbReference>
<protein>
    <submittedName>
        <fullName evidence="1">Uncharacterized protein</fullName>
    </submittedName>
</protein>
<name>A0A9P7UX84_9AGAR</name>
<organism evidence="1 2">
    <name type="scientific">Marasmius oreades</name>
    <name type="common">fairy-ring Marasmius</name>
    <dbReference type="NCBI Taxonomy" id="181124"/>
    <lineage>
        <taxon>Eukaryota</taxon>
        <taxon>Fungi</taxon>
        <taxon>Dikarya</taxon>
        <taxon>Basidiomycota</taxon>
        <taxon>Agaricomycotina</taxon>
        <taxon>Agaricomycetes</taxon>
        <taxon>Agaricomycetidae</taxon>
        <taxon>Agaricales</taxon>
        <taxon>Marasmiineae</taxon>
        <taxon>Marasmiaceae</taxon>
        <taxon>Marasmius</taxon>
    </lineage>
</organism>
<dbReference type="AlphaFoldDB" id="A0A9P7UX84"/>
<evidence type="ECO:0000313" key="1">
    <source>
        <dbReference type="EMBL" id="KAG7096290.1"/>
    </source>
</evidence>
<reference evidence="1" key="1">
    <citation type="journal article" date="2021" name="Genome Biol. Evol.">
        <title>The assembled and annotated genome of the fairy-ring fungus Marasmius oreades.</title>
        <authorList>
            <person name="Hiltunen M."/>
            <person name="Ament-Velasquez S.L."/>
            <person name="Johannesson H."/>
        </authorList>
    </citation>
    <scope>NUCLEOTIDE SEQUENCE</scope>
    <source>
        <strain evidence="1">03SP1</strain>
    </source>
</reference>
<sequence>MQRQTTENISRLKATLSALLKDPDFLPDGGLFGFSLSHAYPVTRGETVLKELVPMLKGEDRMIRDTCSELGLGVSVKSVIRDDKTDHDYRWDLWNVPEEARYPPCIMMDKAEDLASWYQIEDPLVDYFAERNKGTLLHPFDKKYVDNNVREYHRDDPLRSKAVVWISELKEEKGGGYELPFVAYGNEATMKLEYVHLVLIAAFGPTKDRRNWEAYTGVEGMKL</sequence>
<dbReference type="RefSeq" id="XP_043012760.1">
    <property type="nucleotide sequence ID" value="XM_043148168.1"/>
</dbReference>
<dbReference type="OrthoDB" id="27483at2759"/>